<dbReference type="SUPFAM" id="SSF56300">
    <property type="entry name" value="Metallo-dependent phosphatases"/>
    <property type="match status" value="1"/>
</dbReference>
<sequence length="272" mass="30947">MNALQGRRRAVFLSDLHLGASHCHAAELADFLGAIDCERLYLVGDIVDLWWMASRRMRWTAAEQRVFERLHAMRRAGTEIVYIPGNHDRPLRHVCGLTLPAMRVRRRAIHVTADGRRLLVVHGDDYDGITQFGNLQEKFGDWLYERILTGNRLLNRVRRRLGLRYWSLAEFLKQRSGAAERYIARFVDAGLADARCRGLDGIVCGHIHRAALHERDGLVYANDGDWVESLTAFVEEPDGTLRLLSHRGEVLAALPPRQDMPMPVAGDWPRAA</sequence>
<dbReference type="EMBL" id="JBHTIF010000001">
    <property type="protein sequence ID" value="MFD0725252.1"/>
    <property type="molecule type" value="Genomic_DNA"/>
</dbReference>
<evidence type="ECO:0000313" key="7">
    <source>
        <dbReference type="EMBL" id="MFD0725252.1"/>
    </source>
</evidence>
<evidence type="ECO:0000256" key="4">
    <source>
        <dbReference type="ARBA" id="ARBA00023136"/>
    </source>
</evidence>
<dbReference type="InterPro" id="IPR004843">
    <property type="entry name" value="Calcineurin-like_PHP"/>
</dbReference>
<dbReference type="GO" id="GO:0016787">
    <property type="term" value="F:hydrolase activity"/>
    <property type="evidence" value="ECO:0007669"/>
    <property type="project" value="UniProtKB-KW"/>
</dbReference>
<evidence type="ECO:0000256" key="3">
    <source>
        <dbReference type="ARBA" id="ARBA00022723"/>
    </source>
</evidence>
<dbReference type="Gene3D" id="3.60.21.10">
    <property type="match status" value="1"/>
</dbReference>
<keyword evidence="2" id="KW-0997">Cell inner membrane</keyword>
<evidence type="ECO:0000256" key="1">
    <source>
        <dbReference type="ARBA" id="ARBA00022475"/>
    </source>
</evidence>
<keyword evidence="5" id="KW-0464">Manganese</keyword>
<keyword evidence="3" id="KW-0479">Metal-binding</keyword>
<evidence type="ECO:0000256" key="2">
    <source>
        <dbReference type="ARBA" id="ARBA00022519"/>
    </source>
</evidence>
<dbReference type="InterPro" id="IPR043461">
    <property type="entry name" value="LpxH-like"/>
</dbReference>
<evidence type="ECO:0000259" key="6">
    <source>
        <dbReference type="Pfam" id="PF00149"/>
    </source>
</evidence>
<reference evidence="8" key="1">
    <citation type="journal article" date="2019" name="Int. J. Syst. Evol. Microbiol.">
        <title>The Global Catalogue of Microorganisms (GCM) 10K type strain sequencing project: providing services to taxonomists for standard genome sequencing and annotation.</title>
        <authorList>
            <consortium name="The Broad Institute Genomics Platform"/>
            <consortium name="The Broad Institute Genome Sequencing Center for Infectious Disease"/>
            <person name="Wu L."/>
            <person name="Ma J."/>
        </authorList>
    </citation>
    <scope>NUCLEOTIDE SEQUENCE [LARGE SCALE GENOMIC DNA]</scope>
    <source>
        <strain evidence="8">CCUG 55585</strain>
    </source>
</reference>
<dbReference type="InterPro" id="IPR029052">
    <property type="entry name" value="Metallo-depent_PP-like"/>
</dbReference>
<comment type="caution">
    <text evidence="7">The sequence shown here is derived from an EMBL/GenBank/DDBJ whole genome shotgun (WGS) entry which is preliminary data.</text>
</comment>
<keyword evidence="8" id="KW-1185">Reference proteome</keyword>
<keyword evidence="1" id="KW-1003">Cell membrane</keyword>
<feature type="domain" description="Calcineurin-like phosphoesterase" evidence="6">
    <location>
        <begin position="9"/>
        <end position="209"/>
    </location>
</feature>
<protein>
    <submittedName>
        <fullName evidence="7">UDP-2,3-diacylglucosamine diphosphatase</fullName>
        <ecNumber evidence="7">3.6.1.54</ecNumber>
    </submittedName>
</protein>
<dbReference type="PANTHER" id="PTHR34990:SF2">
    <property type="entry name" value="BLL8164 PROTEIN"/>
    <property type="match status" value="1"/>
</dbReference>
<keyword evidence="7" id="KW-0378">Hydrolase</keyword>
<proteinExistence type="predicted"/>
<dbReference type="RefSeq" id="WP_386822861.1">
    <property type="nucleotide sequence ID" value="NZ_JBHTIF010000001.1"/>
</dbReference>
<name>A0ABW2Y9M7_9GAMM</name>
<dbReference type="Pfam" id="PF00149">
    <property type="entry name" value="Metallophos"/>
    <property type="match status" value="1"/>
</dbReference>
<accession>A0ABW2Y9M7</accession>
<evidence type="ECO:0000313" key="8">
    <source>
        <dbReference type="Proteomes" id="UP001597110"/>
    </source>
</evidence>
<keyword evidence="4" id="KW-0472">Membrane</keyword>
<evidence type="ECO:0000256" key="5">
    <source>
        <dbReference type="ARBA" id="ARBA00023211"/>
    </source>
</evidence>
<dbReference type="CDD" id="cd07398">
    <property type="entry name" value="MPP_YbbF-LpxH"/>
    <property type="match status" value="1"/>
</dbReference>
<dbReference type="PANTHER" id="PTHR34990">
    <property type="entry name" value="UDP-2,3-DIACYLGLUCOSAMINE HYDROLASE-RELATED"/>
    <property type="match status" value="1"/>
</dbReference>
<gene>
    <name evidence="7" type="ORF">ACFQ0E_06505</name>
</gene>
<dbReference type="Proteomes" id="UP001597110">
    <property type="component" value="Unassembled WGS sequence"/>
</dbReference>
<dbReference type="EC" id="3.6.1.54" evidence="7"/>
<organism evidence="7 8">
    <name type="scientific">Lysobacter brunescens</name>
    <dbReference type="NCBI Taxonomy" id="262323"/>
    <lineage>
        <taxon>Bacteria</taxon>
        <taxon>Pseudomonadati</taxon>
        <taxon>Pseudomonadota</taxon>
        <taxon>Gammaproteobacteria</taxon>
        <taxon>Lysobacterales</taxon>
        <taxon>Lysobacteraceae</taxon>
        <taxon>Lysobacter</taxon>
    </lineage>
</organism>